<evidence type="ECO:0000256" key="3">
    <source>
        <dbReference type="ARBA" id="ARBA00022574"/>
    </source>
</evidence>
<reference evidence="9" key="1">
    <citation type="journal article" date="2023" name="PLoS Negl. Trop. Dis.">
        <title>A genome sequence for Biomphalaria pfeifferi, the major vector snail for the human-infecting parasite Schistosoma mansoni.</title>
        <authorList>
            <person name="Bu L."/>
            <person name="Lu L."/>
            <person name="Laidemitt M.R."/>
            <person name="Zhang S.M."/>
            <person name="Mutuku M."/>
            <person name="Mkoji G."/>
            <person name="Steinauer M."/>
            <person name="Loker E.S."/>
        </authorList>
    </citation>
    <scope>NUCLEOTIDE SEQUENCE</scope>
    <source>
        <strain evidence="9">KasaAsao</strain>
    </source>
</reference>
<name>A0AAD8AZX1_BIOPF</name>
<feature type="repeat" description="WD" evidence="7">
    <location>
        <begin position="211"/>
        <end position="238"/>
    </location>
</feature>
<comment type="caution">
    <text evidence="9">The sequence shown here is derived from an EMBL/GenBank/DDBJ whole genome shotgun (WGS) entry which is preliminary data.</text>
</comment>
<dbReference type="CDD" id="cd00200">
    <property type="entry name" value="WD40"/>
    <property type="match status" value="1"/>
</dbReference>
<evidence type="ECO:0000256" key="8">
    <source>
        <dbReference type="SAM" id="MobiDB-lite"/>
    </source>
</evidence>
<dbReference type="GO" id="GO:0005737">
    <property type="term" value="C:cytoplasm"/>
    <property type="evidence" value="ECO:0007669"/>
    <property type="project" value="UniProtKB-SubCell"/>
</dbReference>
<organism evidence="9 10">
    <name type="scientific">Biomphalaria pfeifferi</name>
    <name type="common">Bloodfluke planorb</name>
    <name type="synonym">Freshwater snail</name>
    <dbReference type="NCBI Taxonomy" id="112525"/>
    <lineage>
        <taxon>Eukaryota</taxon>
        <taxon>Metazoa</taxon>
        <taxon>Spiralia</taxon>
        <taxon>Lophotrochozoa</taxon>
        <taxon>Mollusca</taxon>
        <taxon>Gastropoda</taxon>
        <taxon>Heterobranchia</taxon>
        <taxon>Euthyneura</taxon>
        <taxon>Panpulmonata</taxon>
        <taxon>Hygrophila</taxon>
        <taxon>Lymnaeoidea</taxon>
        <taxon>Planorbidae</taxon>
        <taxon>Biomphalaria</taxon>
    </lineage>
</organism>
<keyword evidence="4" id="KW-0677">Repeat</keyword>
<dbReference type="Gene3D" id="2.130.10.10">
    <property type="entry name" value="YVTN repeat-like/Quinoprotein amine dehydrogenase"/>
    <property type="match status" value="1"/>
</dbReference>
<dbReference type="AlphaFoldDB" id="A0AAD8AZX1"/>
<dbReference type="Proteomes" id="UP001233172">
    <property type="component" value="Unassembled WGS sequence"/>
</dbReference>
<dbReference type="Pfam" id="PF00400">
    <property type="entry name" value="WD40"/>
    <property type="match status" value="5"/>
</dbReference>
<keyword evidence="3 7" id="KW-0853">WD repeat</keyword>
<accession>A0AAD8AZX1</accession>
<sequence length="406" mass="44215">MSDVPDEDDDFTIDPNDVVQVIELDDSEGEMDGESDLLGVSDEDNENNGENEMDTEEAAAAAPQRDDSILTFIGHTNSSVICTRLNPVDNNIAVTGGQDDQALVWNTREGSIYFQCTGHTDTVVSVGFSHDGKLVATADMKGLIKVWKVETGTVIWSFDGTDLEWIQWHKAAPVLLAGTKEGEVWMWKIPSGDCKTFAGRGPSAQCGLIMPDGKTACVGYEDGVVKIWDLKSSSAIHTVSDHEGHKEPVFCLDHNSSGSLVMTGSGDMTAKVINTSTGKVVSTLACQKTEEDEDSVEAVGFSHLHDYASTGTLGGALEIWDLPTKSVRHRCEHPHGIVKIVWSKVFPTFFTSCLDGNIRQFDSRNGEMVRTWQGHRAAILDFDLSRDESLLVTGSDDSTAKVFHIQ</sequence>
<feature type="repeat" description="WD" evidence="7">
    <location>
        <begin position="372"/>
        <end position="406"/>
    </location>
</feature>
<comment type="function">
    <text evidence="5">Plays a role in angiogenesis and cell migration. In smooth muscle cell migration, may act through the RhoA pathway.</text>
</comment>
<dbReference type="PANTHER" id="PTHR19857">
    <property type="entry name" value="MITOCHONDRIAL DIVISION PROTEIN 1-RELATED"/>
    <property type="match status" value="1"/>
</dbReference>
<feature type="repeat" description="WD" evidence="7">
    <location>
        <begin position="116"/>
        <end position="157"/>
    </location>
</feature>
<dbReference type="FunFam" id="2.130.10.10:FF:000074">
    <property type="entry name" value="Angio-associated migratory cell protein-like protein"/>
    <property type="match status" value="1"/>
</dbReference>
<proteinExistence type="predicted"/>
<keyword evidence="10" id="KW-1185">Reference proteome</keyword>
<feature type="compositionally biased region" description="Acidic residues" evidence="8">
    <location>
        <begin position="26"/>
        <end position="57"/>
    </location>
</feature>
<dbReference type="EMBL" id="JASAOG010000191">
    <property type="protein sequence ID" value="KAK0044799.1"/>
    <property type="molecule type" value="Genomic_DNA"/>
</dbReference>
<evidence type="ECO:0000256" key="4">
    <source>
        <dbReference type="ARBA" id="ARBA00022737"/>
    </source>
</evidence>
<dbReference type="InterPro" id="IPR036322">
    <property type="entry name" value="WD40_repeat_dom_sf"/>
</dbReference>
<dbReference type="PROSITE" id="PS50082">
    <property type="entry name" value="WD_REPEATS_2"/>
    <property type="match status" value="4"/>
</dbReference>
<protein>
    <recommendedName>
        <fullName evidence="6">Angio-associated migratory cell protein</fullName>
    </recommendedName>
</protein>
<reference evidence="9" key="2">
    <citation type="submission" date="2023-04" db="EMBL/GenBank/DDBJ databases">
        <authorList>
            <person name="Bu L."/>
            <person name="Lu L."/>
            <person name="Laidemitt M.R."/>
            <person name="Zhang S.M."/>
            <person name="Mutuku M."/>
            <person name="Mkoji G."/>
            <person name="Steinauer M."/>
            <person name="Loker E.S."/>
        </authorList>
    </citation>
    <scope>NUCLEOTIDE SEQUENCE</scope>
    <source>
        <strain evidence="9">KasaAsao</strain>
        <tissue evidence="9">Whole Snail</tissue>
    </source>
</reference>
<comment type="subcellular location">
    <subcellularLocation>
        <location evidence="1">Cytoplasm</location>
    </subcellularLocation>
</comment>
<gene>
    <name evidence="9" type="ORF">Bpfe_025744</name>
</gene>
<dbReference type="InterPro" id="IPR015943">
    <property type="entry name" value="WD40/YVTN_repeat-like_dom_sf"/>
</dbReference>
<evidence type="ECO:0000256" key="5">
    <source>
        <dbReference type="ARBA" id="ARBA00059273"/>
    </source>
</evidence>
<keyword evidence="2" id="KW-0963">Cytoplasm</keyword>
<evidence type="ECO:0000256" key="1">
    <source>
        <dbReference type="ARBA" id="ARBA00004496"/>
    </source>
</evidence>
<dbReference type="PROSITE" id="PS50294">
    <property type="entry name" value="WD_REPEATS_REGION"/>
    <property type="match status" value="2"/>
</dbReference>
<feature type="repeat" description="WD" evidence="7">
    <location>
        <begin position="242"/>
        <end position="283"/>
    </location>
</feature>
<dbReference type="SMART" id="SM00320">
    <property type="entry name" value="WD40"/>
    <property type="match status" value="8"/>
</dbReference>
<evidence type="ECO:0000256" key="2">
    <source>
        <dbReference type="ARBA" id="ARBA00022490"/>
    </source>
</evidence>
<dbReference type="InterPro" id="IPR001680">
    <property type="entry name" value="WD40_rpt"/>
</dbReference>
<dbReference type="SUPFAM" id="SSF50978">
    <property type="entry name" value="WD40 repeat-like"/>
    <property type="match status" value="1"/>
</dbReference>
<dbReference type="InterPro" id="IPR051179">
    <property type="entry name" value="WD_repeat_multifunction"/>
</dbReference>
<feature type="region of interest" description="Disordered" evidence="8">
    <location>
        <begin position="26"/>
        <end position="63"/>
    </location>
</feature>
<evidence type="ECO:0000256" key="7">
    <source>
        <dbReference type="PROSITE-ProRule" id="PRU00221"/>
    </source>
</evidence>
<evidence type="ECO:0000313" key="10">
    <source>
        <dbReference type="Proteomes" id="UP001233172"/>
    </source>
</evidence>
<evidence type="ECO:0000256" key="6">
    <source>
        <dbReference type="ARBA" id="ARBA00072425"/>
    </source>
</evidence>
<dbReference type="PANTHER" id="PTHR19857:SF8">
    <property type="entry name" value="ANGIO-ASSOCIATED MIGRATORY CELL PROTEIN"/>
    <property type="match status" value="1"/>
</dbReference>
<evidence type="ECO:0000313" key="9">
    <source>
        <dbReference type="EMBL" id="KAK0044799.1"/>
    </source>
</evidence>